<proteinExistence type="predicted"/>
<dbReference type="EMBL" id="ADZX01000366">
    <property type="protein sequence ID" value="EFK97033.1"/>
    <property type="molecule type" value="Genomic_DNA"/>
</dbReference>
<name>D9PHE8_9ZZZZ</name>
<protein>
    <submittedName>
        <fullName evidence="1">ATPase</fullName>
    </submittedName>
</protein>
<reference evidence="1" key="1">
    <citation type="submission" date="2010-07" db="EMBL/GenBank/DDBJ databases">
        <authorList>
            <consortium name="CONSOLIDER consortium CSD2007-00005"/>
            <person name="Guazzaroni M.-E."/>
            <person name="Richter M."/>
            <person name="Garcia-Salamanca A."/>
            <person name="Yarza P."/>
            <person name="Ferrer M."/>
        </authorList>
    </citation>
    <scope>NUCLEOTIDE SEQUENCE</scope>
</reference>
<evidence type="ECO:0000313" key="1">
    <source>
        <dbReference type="EMBL" id="EFK97033.1"/>
    </source>
</evidence>
<accession>D9PHE8</accession>
<dbReference type="AlphaFoldDB" id="D9PHE8"/>
<comment type="caution">
    <text evidence="1">The sequence shown here is derived from an EMBL/GenBank/DDBJ whole genome shotgun (WGS) entry which is preliminary data.</text>
</comment>
<sequence>MVFNLLNQRYDSLYYLKDILEIDFYADNTLYQVSYNIDDSKTKKREISAIENFKKVGKKYKLITYNENDIIGDIEVVSFDEFAI</sequence>
<gene>
    <name evidence="1" type="ORF">LDC_0948</name>
</gene>
<reference evidence="1" key="2">
    <citation type="journal article" date="2011" name="Microb. Ecol.">
        <title>Taxonomic and Functional Metagenomic Profiling of the Microbial Community in the Anoxic Sediment of a Sub-saline Shallow Lake (Laguna de Carrizo, Central Spain).</title>
        <authorList>
            <person name="Ferrer M."/>
            <person name="Guazzaroni M.E."/>
            <person name="Richter M."/>
            <person name="Garcia-Salamanca A."/>
            <person name="Yarza P."/>
            <person name="Suarez-Suarez A."/>
            <person name="Solano J."/>
            <person name="Alcaide M."/>
            <person name="van Dillewijn P."/>
            <person name="Molina-Henares M.A."/>
            <person name="Lopez-Cortes N."/>
            <person name="Al-Ramahi Y."/>
            <person name="Guerrero C."/>
            <person name="Acosta A."/>
            <person name="de Eugenio L.I."/>
            <person name="Martinez V."/>
            <person name="Marques S."/>
            <person name="Rojo F."/>
            <person name="Santero E."/>
            <person name="Genilloud O."/>
            <person name="Perez-Perez J."/>
            <person name="Rossello-Mora R."/>
            <person name="Ramos J.L."/>
        </authorList>
    </citation>
    <scope>NUCLEOTIDE SEQUENCE</scope>
</reference>
<organism evidence="1">
    <name type="scientific">sediment metagenome</name>
    <dbReference type="NCBI Taxonomy" id="749907"/>
    <lineage>
        <taxon>unclassified sequences</taxon>
        <taxon>metagenomes</taxon>
        <taxon>ecological metagenomes</taxon>
    </lineage>
</organism>